<dbReference type="GO" id="GO:0005366">
    <property type="term" value="F:myo-inositol:proton symporter activity"/>
    <property type="evidence" value="ECO:0007669"/>
    <property type="project" value="TreeGrafter"/>
</dbReference>
<dbReference type="InterPro" id="IPR020846">
    <property type="entry name" value="MFS_dom"/>
</dbReference>
<feature type="transmembrane region" description="Helical" evidence="9">
    <location>
        <begin position="176"/>
        <end position="198"/>
    </location>
</feature>
<feature type="transmembrane region" description="Helical" evidence="9">
    <location>
        <begin position="90"/>
        <end position="110"/>
    </location>
</feature>
<dbReference type="OrthoDB" id="6339427at2759"/>
<accession>A0A1Y1ZLI3</accession>
<dbReference type="GO" id="GO:1904679">
    <property type="term" value="P:myo-inositol import across plasma membrane"/>
    <property type="evidence" value="ECO:0007669"/>
    <property type="project" value="TreeGrafter"/>
</dbReference>
<dbReference type="Gene3D" id="1.20.1250.20">
    <property type="entry name" value="MFS general substrate transporter like domains"/>
    <property type="match status" value="1"/>
</dbReference>
<evidence type="ECO:0000313" key="11">
    <source>
        <dbReference type="EMBL" id="ORY11086.1"/>
    </source>
</evidence>
<gene>
    <name evidence="11" type="ORF">BCR34DRAFT_614761</name>
</gene>
<sequence>MNTTAADPLISNDRRESFEDRDYDSEDGSRDDDVDESKLASPGAFIWTLTFCAGVSGLLFGYDTGVISSTLVSIDSDLSSRPLTTLDKSLITSCTSLFALIASPLTGLLADHWGRKNVILLCDALFVGGAVWQAVTGSVAGMIGGRSVVGAAVGGASFVVPLYISELSPSPFRGRLVTISTLLITGGQVVAYIIGWLFSTHAHGWRWMVGLGALPAAIQFLILQFMPETPRWLVKANRKEQAKRVLSRVYGVGEDMDELVTAVLRRVEREILEEEDAAGERDVPEEGKMGWRAQWARINDNATQLIAVGGNRRALVIACMLQGFQQLCGFNSLMYFSATIFSLVGFRSPTLTSLSIALTNFFFTLLAFYYIDRVGRRRILLWSVPIMIIGLVLCSVAFNFIQLPAEKASVTVTGSGIMSRIVGRAAAGTDRVWPLVILLAMVTYVAGYAIGMGNVPWQQSELFPLRVRSLGSALSTATNWASNFVIGITFLPMMELFTPVGTFAFGILIPSDLGQAVMEFRAVPHHLKYIVVLVPIPITDIPWTININYDDKTVKNSDMQFLAVVQEFQEQGVDQLTYPRGVINSFTKLRRETIRHMKNAKRNAANYSKTQVLSALPMLRTLMSTEWLVIPSLDFVHYSSFEGKQDGIVGEPCHSLNIQGYVPMRTRPLKLVEIPDHIIISMNQRSPIRESFGISNNERPAIGDIVLVPVFSQVFVFWKSYT</sequence>
<keyword evidence="3" id="KW-0813">Transport</keyword>
<name>A0A1Y1ZLI3_9PLEO</name>
<dbReference type="PANTHER" id="PTHR48020:SF12">
    <property type="entry name" value="PROTON MYO-INOSITOL COTRANSPORTER"/>
    <property type="match status" value="1"/>
</dbReference>
<dbReference type="GO" id="GO:0016020">
    <property type="term" value="C:membrane"/>
    <property type="evidence" value="ECO:0007669"/>
    <property type="project" value="UniProtKB-SubCell"/>
</dbReference>
<feature type="domain" description="Major facilitator superfamily (MFS) profile" evidence="10">
    <location>
        <begin position="49"/>
        <end position="540"/>
    </location>
</feature>
<evidence type="ECO:0000256" key="6">
    <source>
        <dbReference type="ARBA" id="ARBA00023136"/>
    </source>
</evidence>
<dbReference type="Proteomes" id="UP000193144">
    <property type="component" value="Unassembled WGS sequence"/>
</dbReference>
<dbReference type="PROSITE" id="PS00217">
    <property type="entry name" value="SUGAR_TRANSPORT_2"/>
    <property type="match status" value="1"/>
</dbReference>
<comment type="subcellular location">
    <subcellularLocation>
        <location evidence="1">Membrane</location>
        <topology evidence="1">Multi-pass membrane protein</topology>
    </subcellularLocation>
</comment>
<proteinExistence type="inferred from homology"/>
<evidence type="ECO:0000256" key="2">
    <source>
        <dbReference type="ARBA" id="ARBA00010992"/>
    </source>
</evidence>
<feature type="transmembrane region" description="Helical" evidence="9">
    <location>
        <begin position="470"/>
        <end position="490"/>
    </location>
</feature>
<feature type="transmembrane region" description="Helical" evidence="9">
    <location>
        <begin position="44"/>
        <end position="62"/>
    </location>
</feature>
<dbReference type="FunFam" id="1.20.1250.20:FF:000073">
    <property type="entry name" value="MFS myo-inositol transporter, putative"/>
    <property type="match status" value="1"/>
</dbReference>
<evidence type="ECO:0000256" key="5">
    <source>
        <dbReference type="ARBA" id="ARBA00022989"/>
    </source>
</evidence>
<protein>
    <submittedName>
        <fullName evidence="11">And other transporter-domain-containing protein</fullName>
    </submittedName>
</protein>
<dbReference type="PANTHER" id="PTHR48020">
    <property type="entry name" value="PROTON MYO-INOSITOL COTRANSPORTER"/>
    <property type="match status" value="1"/>
</dbReference>
<organism evidence="11 12">
    <name type="scientific">Clohesyomyces aquaticus</name>
    <dbReference type="NCBI Taxonomy" id="1231657"/>
    <lineage>
        <taxon>Eukaryota</taxon>
        <taxon>Fungi</taxon>
        <taxon>Dikarya</taxon>
        <taxon>Ascomycota</taxon>
        <taxon>Pezizomycotina</taxon>
        <taxon>Dothideomycetes</taxon>
        <taxon>Pleosporomycetidae</taxon>
        <taxon>Pleosporales</taxon>
        <taxon>Lindgomycetaceae</taxon>
        <taxon>Clohesyomyces</taxon>
    </lineage>
</organism>
<evidence type="ECO:0000259" key="10">
    <source>
        <dbReference type="PROSITE" id="PS50850"/>
    </source>
</evidence>
<dbReference type="PROSITE" id="PS50850">
    <property type="entry name" value="MFS"/>
    <property type="match status" value="1"/>
</dbReference>
<dbReference type="NCBIfam" id="TIGR00879">
    <property type="entry name" value="SP"/>
    <property type="match status" value="1"/>
</dbReference>
<comment type="catalytic activity">
    <reaction evidence="7">
        <text>myo-inositol(out) + H(+)(out) = myo-inositol(in) + H(+)(in)</text>
        <dbReference type="Rhea" id="RHEA:60364"/>
        <dbReference type="ChEBI" id="CHEBI:15378"/>
        <dbReference type="ChEBI" id="CHEBI:17268"/>
    </reaction>
</comment>
<keyword evidence="6 9" id="KW-0472">Membrane</keyword>
<keyword evidence="5 9" id="KW-1133">Transmembrane helix</keyword>
<dbReference type="InterPro" id="IPR005829">
    <property type="entry name" value="Sugar_transporter_CS"/>
</dbReference>
<evidence type="ECO:0000256" key="8">
    <source>
        <dbReference type="SAM" id="MobiDB-lite"/>
    </source>
</evidence>
<evidence type="ECO:0000256" key="7">
    <source>
        <dbReference type="ARBA" id="ARBA00049119"/>
    </source>
</evidence>
<dbReference type="PRINTS" id="PR00171">
    <property type="entry name" value="SUGRTRNSPORT"/>
</dbReference>
<dbReference type="AlphaFoldDB" id="A0A1Y1ZLI3"/>
<feature type="region of interest" description="Disordered" evidence="8">
    <location>
        <begin position="1"/>
        <end position="37"/>
    </location>
</feature>
<feature type="compositionally biased region" description="Acidic residues" evidence="8">
    <location>
        <begin position="21"/>
        <end position="35"/>
    </location>
</feature>
<dbReference type="EMBL" id="MCFA01000064">
    <property type="protein sequence ID" value="ORY11086.1"/>
    <property type="molecule type" value="Genomic_DNA"/>
</dbReference>
<dbReference type="InterPro" id="IPR050814">
    <property type="entry name" value="Myo-inositol_Transporter"/>
</dbReference>
<dbReference type="InterPro" id="IPR005828">
    <property type="entry name" value="MFS_sugar_transport-like"/>
</dbReference>
<feature type="transmembrane region" description="Helical" evidence="9">
    <location>
        <begin position="147"/>
        <end position="164"/>
    </location>
</feature>
<dbReference type="InterPro" id="IPR036259">
    <property type="entry name" value="MFS_trans_sf"/>
</dbReference>
<evidence type="ECO:0000313" key="12">
    <source>
        <dbReference type="Proteomes" id="UP000193144"/>
    </source>
</evidence>
<feature type="transmembrane region" description="Helical" evidence="9">
    <location>
        <begin position="379"/>
        <end position="401"/>
    </location>
</feature>
<feature type="transmembrane region" description="Helical" evidence="9">
    <location>
        <begin position="432"/>
        <end position="450"/>
    </location>
</feature>
<comment type="caution">
    <text evidence="11">The sequence shown here is derived from an EMBL/GenBank/DDBJ whole genome shotgun (WGS) entry which is preliminary data.</text>
</comment>
<dbReference type="PROSITE" id="PS00216">
    <property type="entry name" value="SUGAR_TRANSPORT_1"/>
    <property type="match status" value="1"/>
</dbReference>
<feature type="transmembrane region" description="Helical" evidence="9">
    <location>
        <begin position="117"/>
        <end position="135"/>
    </location>
</feature>
<keyword evidence="12" id="KW-1185">Reference proteome</keyword>
<comment type="similarity">
    <text evidence="2">Belongs to the major facilitator superfamily. Sugar transporter (TC 2.A.1.1) family.</text>
</comment>
<reference evidence="11 12" key="1">
    <citation type="submission" date="2016-07" db="EMBL/GenBank/DDBJ databases">
        <title>Pervasive Adenine N6-methylation of Active Genes in Fungi.</title>
        <authorList>
            <consortium name="DOE Joint Genome Institute"/>
            <person name="Mondo S.J."/>
            <person name="Dannebaum R.O."/>
            <person name="Kuo R.C."/>
            <person name="Labutti K."/>
            <person name="Haridas S."/>
            <person name="Kuo A."/>
            <person name="Salamov A."/>
            <person name="Ahrendt S.R."/>
            <person name="Lipzen A."/>
            <person name="Sullivan W."/>
            <person name="Andreopoulos W.B."/>
            <person name="Clum A."/>
            <person name="Lindquist E."/>
            <person name="Daum C."/>
            <person name="Ramamoorthy G.K."/>
            <person name="Gryganskyi A."/>
            <person name="Culley D."/>
            <person name="Magnuson J.K."/>
            <person name="James T.Y."/>
            <person name="O'Malley M.A."/>
            <person name="Stajich J.E."/>
            <person name="Spatafora J.W."/>
            <person name="Visel A."/>
            <person name="Grigoriev I.V."/>
        </authorList>
    </citation>
    <scope>NUCLEOTIDE SEQUENCE [LARGE SCALE GENOMIC DNA]</scope>
    <source>
        <strain evidence="11 12">CBS 115471</strain>
    </source>
</reference>
<evidence type="ECO:0000256" key="3">
    <source>
        <dbReference type="ARBA" id="ARBA00022448"/>
    </source>
</evidence>
<dbReference type="STRING" id="1231657.A0A1Y1ZLI3"/>
<evidence type="ECO:0000256" key="9">
    <source>
        <dbReference type="SAM" id="Phobius"/>
    </source>
</evidence>
<evidence type="ECO:0000256" key="1">
    <source>
        <dbReference type="ARBA" id="ARBA00004141"/>
    </source>
</evidence>
<dbReference type="SUPFAM" id="SSF103473">
    <property type="entry name" value="MFS general substrate transporter"/>
    <property type="match status" value="1"/>
</dbReference>
<dbReference type="Pfam" id="PF00083">
    <property type="entry name" value="Sugar_tr"/>
    <property type="match status" value="1"/>
</dbReference>
<feature type="transmembrane region" description="Helical" evidence="9">
    <location>
        <begin position="204"/>
        <end position="223"/>
    </location>
</feature>
<dbReference type="InterPro" id="IPR003663">
    <property type="entry name" value="Sugar/inositol_transpt"/>
</dbReference>
<feature type="transmembrane region" description="Helical" evidence="9">
    <location>
        <begin position="327"/>
        <end position="346"/>
    </location>
</feature>
<keyword evidence="4 9" id="KW-0812">Transmembrane</keyword>
<feature type="transmembrane region" description="Helical" evidence="9">
    <location>
        <begin position="352"/>
        <end position="372"/>
    </location>
</feature>
<evidence type="ECO:0000256" key="4">
    <source>
        <dbReference type="ARBA" id="ARBA00022692"/>
    </source>
</evidence>